<dbReference type="OrthoDB" id="10565100at2759"/>
<gene>
    <name evidence="1" type="ORF">Asppvi_010932</name>
</gene>
<sequence>MDWKPGFYEVIWRVQFFDARERQVDRLEILKRSQELSRQAQFCGYQGYKNPMRFPTWNGAEEASYPHRPLLRFSVGYGRSPRQISDYRLDYRLGHPSFADQVLLQTNDDHLRLDHMVDSKEYWSNTESGWMNIKSEGIFELVRGRNPVFVVSNIDTGDWQGDFRFGGVELRLVSEASILS</sequence>
<dbReference type="RefSeq" id="XP_043162703.1">
    <property type="nucleotide sequence ID" value="XM_043306768.1"/>
</dbReference>
<comment type="caution">
    <text evidence="1">The sequence shown here is derived from an EMBL/GenBank/DDBJ whole genome shotgun (WGS) entry which is preliminary data.</text>
</comment>
<dbReference type="GeneID" id="67009542"/>
<dbReference type="EMBL" id="BHVY01000009">
    <property type="protein sequence ID" value="GIJ91957.1"/>
    <property type="molecule type" value="Genomic_DNA"/>
</dbReference>
<proteinExistence type="predicted"/>
<accession>A0A9P3EZY8</accession>
<protein>
    <submittedName>
        <fullName evidence="1">Uncharacterized protein</fullName>
    </submittedName>
</protein>
<organism evidence="1 2">
    <name type="scientific">Aspergillus pseudoviridinutans</name>
    <dbReference type="NCBI Taxonomy" id="1517512"/>
    <lineage>
        <taxon>Eukaryota</taxon>
        <taxon>Fungi</taxon>
        <taxon>Dikarya</taxon>
        <taxon>Ascomycota</taxon>
        <taxon>Pezizomycotina</taxon>
        <taxon>Eurotiomycetes</taxon>
        <taxon>Eurotiomycetidae</taxon>
        <taxon>Eurotiales</taxon>
        <taxon>Aspergillaceae</taxon>
        <taxon>Aspergillus</taxon>
        <taxon>Aspergillus subgen. Fumigati</taxon>
    </lineage>
</organism>
<evidence type="ECO:0000313" key="1">
    <source>
        <dbReference type="EMBL" id="GIJ91957.1"/>
    </source>
</evidence>
<dbReference type="AlphaFoldDB" id="A0A9P3EZY8"/>
<name>A0A9P3EZY8_9EURO</name>
<reference evidence="1 2" key="1">
    <citation type="submission" date="2018-10" db="EMBL/GenBank/DDBJ databases">
        <title>Pan-genome distribution and transcriptional activeness of fungal secondary metabolism genes in Aspergillus section Fumigati.</title>
        <authorList>
            <person name="Takahashi H."/>
            <person name="Umemura M."/>
            <person name="Ninomiya A."/>
            <person name="Kusuya Y."/>
            <person name="Urayama S."/>
            <person name="Shimizu M."/>
            <person name="Watanabe A."/>
            <person name="Kamei K."/>
            <person name="Yaguchi T."/>
            <person name="Hagiwara D."/>
        </authorList>
    </citation>
    <scope>NUCLEOTIDE SEQUENCE [LARGE SCALE GENOMIC DNA]</scope>
    <source>
        <strain evidence="1 2">IFM 55266</strain>
    </source>
</reference>
<keyword evidence="2" id="KW-1185">Reference proteome</keyword>
<evidence type="ECO:0000313" key="2">
    <source>
        <dbReference type="Proteomes" id="UP001043456"/>
    </source>
</evidence>
<dbReference type="Proteomes" id="UP001043456">
    <property type="component" value="Unassembled WGS sequence"/>
</dbReference>